<dbReference type="GO" id="GO:0015297">
    <property type="term" value="F:antiporter activity"/>
    <property type="evidence" value="ECO:0007669"/>
    <property type="project" value="InterPro"/>
</dbReference>
<dbReference type="EMBL" id="ALIE01000155">
    <property type="protein sequence ID" value="EJS42299.1"/>
    <property type="molecule type" value="Genomic_DNA"/>
</dbReference>
<proteinExistence type="inferred from homology"/>
<dbReference type="HOGENOM" id="CLU_012893_1_2_1"/>
<feature type="transmembrane region" description="Helical" evidence="7">
    <location>
        <begin position="309"/>
        <end position="327"/>
    </location>
</feature>
<evidence type="ECO:0000256" key="5">
    <source>
        <dbReference type="ARBA" id="ARBA00023136"/>
    </source>
</evidence>
<sequence length="692" mass="77560">MAGILSKTLSEVHPSLRTNGMGIGNTHRRISLGFLAPNKNNPLVRKFRARTRNTDQRSFRSLTDDFGSNVHEPNPYLGSIEEEPDLYYHDEEDGELSRTISLPSRVSETPELSPQDVDWILHEHERRYSSVYNSDNEEASQSNTPDRTEERFRRELEYEEFMERLQAQKQKLIDSTAMEATHRRRPSFVSVTSRGSVPTIYQEINENNPEALAELAHSNVTFKSEAKVLASYSFPLIFTFLLEQIFPMVCSLTVGHLGKNELAAVSLASMTSNITLAIFEGIATSLDTLCPQAYGSGKFYSVGIHLQRCIAFSLVIYIPFAFMWWYSEPILSYIIPEKELISLTSKFLRVLILGAPAYIFFENLKRFLQAQGIFDAGIYVLTICAPLNVFVSYTLVWNKYIGVGFIGAAIAVVLNFWLMFFLLLLYAIHIEGRRCWGGFSKKALTHWNDLGHLAFSGIIMLEAEELSYELLTLFSAYYGVSYLAAQSAVSTMAALLYMVPFAIGISTSTRIANFIGAKRTDFAHISSQVGLSFSFIAGLVNCCTLVFGRNTIANVYSKDPEVIKLIAQVLPLVGIIQNFDSLNAVAGSCLRGQGMQSLGGIVNLLAYYLFGIPLALILSWFFDMKLYGLWIGIGSAMLLIGLVEAYYVLYPDWDKIMTYAEILKETEDDEVDSEDCSTDSDDPDENTALLRA</sequence>
<evidence type="ECO:0000256" key="1">
    <source>
        <dbReference type="ARBA" id="ARBA00004141"/>
    </source>
</evidence>
<evidence type="ECO:0000256" key="2">
    <source>
        <dbReference type="ARBA" id="ARBA00010199"/>
    </source>
</evidence>
<feature type="transmembrane region" description="Helical" evidence="7">
    <location>
        <begin position="401"/>
        <end position="426"/>
    </location>
</feature>
<feature type="compositionally biased region" description="Polar residues" evidence="6">
    <location>
        <begin position="130"/>
        <end position="145"/>
    </location>
</feature>
<accession>J8Q3X5</accession>
<dbReference type="Pfam" id="PF01554">
    <property type="entry name" value="MatE"/>
    <property type="match status" value="2"/>
</dbReference>
<comment type="caution">
    <text evidence="8">The sequence shown here is derived from an EMBL/GenBank/DDBJ whole genome shotgun (WGS) entry which is preliminary data.</text>
</comment>
<evidence type="ECO:0000256" key="7">
    <source>
        <dbReference type="SAM" id="Phobius"/>
    </source>
</evidence>
<dbReference type="OrthoDB" id="2126698at2759"/>
<feature type="transmembrane region" description="Helical" evidence="7">
    <location>
        <begin position="601"/>
        <end position="621"/>
    </location>
</feature>
<dbReference type="GO" id="GO:0042910">
    <property type="term" value="F:xenobiotic transmembrane transporter activity"/>
    <property type="evidence" value="ECO:0007669"/>
    <property type="project" value="InterPro"/>
</dbReference>
<name>J8Q3X5_SACAR</name>
<dbReference type="CDD" id="cd13132">
    <property type="entry name" value="MATE_eukaryotic"/>
    <property type="match status" value="1"/>
</dbReference>
<evidence type="ECO:0000313" key="8">
    <source>
        <dbReference type="EMBL" id="EJS42299.1"/>
    </source>
</evidence>
<comment type="similarity">
    <text evidence="2">Belongs to the multi antimicrobial extrusion (MATE) (TC 2.A.66.1) family.</text>
</comment>
<organism evidence="8 9">
    <name type="scientific">Saccharomyces arboricola (strain H-6 / AS 2.3317 / CBS 10644)</name>
    <name type="common">Yeast</name>
    <dbReference type="NCBI Taxonomy" id="1160507"/>
    <lineage>
        <taxon>Eukaryota</taxon>
        <taxon>Fungi</taxon>
        <taxon>Dikarya</taxon>
        <taxon>Ascomycota</taxon>
        <taxon>Saccharomycotina</taxon>
        <taxon>Saccharomycetes</taxon>
        <taxon>Saccharomycetales</taxon>
        <taxon>Saccharomycetaceae</taxon>
        <taxon>Saccharomyces</taxon>
    </lineage>
</organism>
<keyword evidence="9" id="KW-1185">Reference proteome</keyword>
<dbReference type="NCBIfam" id="TIGR00797">
    <property type="entry name" value="matE"/>
    <property type="match status" value="1"/>
</dbReference>
<feature type="transmembrane region" description="Helical" evidence="7">
    <location>
        <begin position="376"/>
        <end position="395"/>
    </location>
</feature>
<dbReference type="AlphaFoldDB" id="J8Q3X5"/>
<dbReference type="PANTHER" id="PTHR11206">
    <property type="entry name" value="MULTIDRUG RESISTANCE PROTEIN"/>
    <property type="match status" value="1"/>
</dbReference>
<feature type="transmembrane region" description="Helical" evidence="7">
    <location>
        <begin position="483"/>
        <end position="505"/>
    </location>
</feature>
<feature type="region of interest" description="Disordered" evidence="6">
    <location>
        <begin position="130"/>
        <end position="151"/>
    </location>
</feature>
<gene>
    <name evidence="8" type="ORF">SU7_2690</name>
</gene>
<evidence type="ECO:0000256" key="3">
    <source>
        <dbReference type="ARBA" id="ARBA00022692"/>
    </source>
</evidence>
<feature type="transmembrane region" description="Helical" evidence="7">
    <location>
        <begin position="347"/>
        <end position="364"/>
    </location>
</feature>
<dbReference type="GO" id="GO:1990961">
    <property type="term" value="P:xenobiotic detoxification by transmembrane export across the plasma membrane"/>
    <property type="evidence" value="ECO:0007669"/>
    <property type="project" value="InterPro"/>
</dbReference>
<dbReference type="GO" id="GO:0016020">
    <property type="term" value="C:membrane"/>
    <property type="evidence" value="ECO:0007669"/>
    <property type="project" value="UniProtKB-SubCell"/>
</dbReference>
<feature type="region of interest" description="Disordered" evidence="6">
    <location>
        <begin position="668"/>
        <end position="692"/>
    </location>
</feature>
<evidence type="ECO:0000313" key="9">
    <source>
        <dbReference type="Proteomes" id="UP000006968"/>
    </source>
</evidence>
<comment type="subcellular location">
    <subcellularLocation>
        <location evidence="1">Membrane</location>
        <topology evidence="1">Multi-pass membrane protein</topology>
    </subcellularLocation>
</comment>
<evidence type="ECO:0000256" key="4">
    <source>
        <dbReference type="ARBA" id="ARBA00022989"/>
    </source>
</evidence>
<feature type="compositionally biased region" description="Acidic residues" evidence="6">
    <location>
        <begin position="668"/>
        <end position="685"/>
    </location>
</feature>
<evidence type="ECO:0000256" key="6">
    <source>
        <dbReference type="SAM" id="MobiDB-lite"/>
    </source>
</evidence>
<reference evidence="8 9" key="1">
    <citation type="journal article" date="2013" name="BMC Genomics">
        <title>High quality de novo sequencing and assembly of the Saccharomyces arboricolus genome.</title>
        <authorList>
            <person name="Liti G."/>
            <person name="Nguyen Ba A.N."/>
            <person name="Blythe M."/>
            <person name="Mueller C.A."/>
            <person name="Bergstroem A."/>
            <person name="Cubillos F.A."/>
            <person name="Dafhnis-Calas F."/>
            <person name="Khoshraftar S."/>
            <person name="Malla S."/>
            <person name="Mehta N."/>
            <person name="Siow C.C."/>
            <person name="Warringer J."/>
            <person name="Moses A.M."/>
            <person name="Louis E.J."/>
            <person name="Nieduszynski C.A."/>
        </authorList>
    </citation>
    <scope>NUCLEOTIDE SEQUENCE [LARGE SCALE GENOMIC DNA]</scope>
    <source>
        <strain evidence="9">H-6 / AS 2.3317 / CBS 10644</strain>
    </source>
</reference>
<keyword evidence="4 7" id="KW-1133">Transmembrane helix</keyword>
<dbReference type="InterPro" id="IPR002528">
    <property type="entry name" value="MATE_fam"/>
</dbReference>
<dbReference type="InterPro" id="IPR045069">
    <property type="entry name" value="MATE_euk"/>
</dbReference>
<dbReference type="Proteomes" id="UP000006968">
    <property type="component" value="Chromosome XIII"/>
</dbReference>
<keyword evidence="3 7" id="KW-0812">Transmembrane</keyword>
<feature type="transmembrane region" description="Helical" evidence="7">
    <location>
        <begin position="627"/>
        <end position="649"/>
    </location>
</feature>
<protein>
    <submittedName>
        <fullName evidence="8">YDR338C</fullName>
    </submittedName>
</protein>
<keyword evidence="5 7" id="KW-0472">Membrane</keyword>